<dbReference type="InterPro" id="IPR008613">
    <property type="entry name" value="Excalibur_Ca-bd_domain"/>
</dbReference>
<evidence type="ECO:0000256" key="4">
    <source>
        <dbReference type="SAM" id="MobiDB-lite"/>
    </source>
</evidence>
<feature type="compositionally biased region" description="Basic and acidic residues" evidence="4">
    <location>
        <begin position="57"/>
        <end position="75"/>
    </location>
</feature>
<protein>
    <submittedName>
        <fullName evidence="7">MBL fold metallo-hydrolase</fullName>
    </submittedName>
</protein>
<dbReference type="InterPro" id="IPR052159">
    <property type="entry name" value="Competence_DNA_uptake"/>
</dbReference>
<dbReference type="Pfam" id="PF00753">
    <property type="entry name" value="Lactamase_B"/>
    <property type="match status" value="1"/>
</dbReference>
<sequence>MRNIVSIFRKSNFYVLIVCAVFLFIISGCGSTTPPVDNSESISQTTDTPTSIDENSEQVKDDDKKKEETVNDKEQSSSLTTLTEKDTTAKKETTKTETTTPTQAVKPTSTTPNGKLTVHYIDVGQGASQLIQTPSGKTMLIDGGNNDDEQRMVSYLNKQGVKKVDVLIGTHPDADHIGGLDAVVDSFDIGKIYMPRVSSNTKTYESLLTSIKNKNLKVTTAKAGINIDLDNQLDIKMIAPVKTYDDKNEMSAVVKLTYRNNSFLFTGDAESGSESDMINSGANLKSDVLLVGHHGSNSSTSQTFLNAVNPTYAVIQVGNNSYGHPTDNILKRLNSENIKIYRNDLQGTIIFTSDGTNIKPSVSAWKYTATTNKEETSSESTSTTVTKKEPAASSDTKTETKTESNTSVYYKNCDAVRAAGKDPLYKGDPGYSTKLDRDKDGIACER</sequence>
<feature type="region of interest" description="Disordered" evidence="4">
    <location>
        <begin position="34"/>
        <end position="114"/>
    </location>
</feature>
<feature type="region of interest" description="Disordered" evidence="4">
    <location>
        <begin position="370"/>
        <end position="406"/>
    </location>
</feature>
<feature type="region of interest" description="Disordered" evidence="4">
    <location>
        <begin position="420"/>
        <end position="446"/>
    </location>
</feature>
<feature type="domain" description="Metallo-beta-lactamase" evidence="5">
    <location>
        <begin position="125"/>
        <end position="319"/>
    </location>
</feature>
<dbReference type="SMART" id="SM00849">
    <property type="entry name" value="Lactamase_B"/>
    <property type="match status" value="1"/>
</dbReference>
<evidence type="ECO:0000259" key="6">
    <source>
        <dbReference type="SMART" id="SM00894"/>
    </source>
</evidence>
<feature type="compositionally biased region" description="Polar residues" evidence="4">
    <location>
        <begin position="34"/>
        <end position="53"/>
    </location>
</feature>
<dbReference type="InterPro" id="IPR036866">
    <property type="entry name" value="RibonucZ/Hydroxyglut_hydro"/>
</dbReference>
<evidence type="ECO:0000256" key="1">
    <source>
        <dbReference type="ARBA" id="ARBA00034221"/>
    </source>
</evidence>
<evidence type="ECO:0000259" key="5">
    <source>
        <dbReference type="SMART" id="SM00849"/>
    </source>
</evidence>
<comment type="caution">
    <text evidence="7">The sequence shown here is derived from an EMBL/GenBank/DDBJ whole genome shotgun (WGS) entry which is preliminary data.</text>
</comment>
<dbReference type="PROSITE" id="PS51257">
    <property type="entry name" value="PROKAR_LIPOPROTEIN"/>
    <property type="match status" value="1"/>
</dbReference>
<comment type="catalytic activity">
    <reaction evidence="1">
        <text>3',5'-cyclic CMP + H2O = CMP + H(+)</text>
        <dbReference type="Rhea" id="RHEA:72675"/>
        <dbReference type="ChEBI" id="CHEBI:15377"/>
        <dbReference type="ChEBI" id="CHEBI:15378"/>
        <dbReference type="ChEBI" id="CHEBI:58003"/>
        <dbReference type="ChEBI" id="CHEBI:60377"/>
    </reaction>
    <physiologicalReaction direction="left-to-right" evidence="1">
        <dbReference type="Rhea" id="RHEA:72676"/>
    </physiologicalReaction>
</comment>
<keyword evidence="8" id="KW-1185">Reference proteome</keyword>
<dbReference type="SUPFAM" id="SSF56281">
    <property type="entry name" value="Metallo-hydrolase/oxidoreductase"/>
    <property type="match status" value="1"/>
</dbReference>
<feature type="compositionally biased region" description="Basic and acidic residues" evidence="4">
    <location>
        <begin position="434"/>
        <end position="446"/>
    </location>
</feature>
<dbReference type="PANTHER" id="PTHR30619:SF7">
    <property type="entry name" value="BETA-LACTAMASE DOMAIN PROTEIN"/>
    <property type="match status" value="1"/>
</dbReference>
<feature type="compositionally biased region" description="Basic and acidic residues" evidence="4">
    <location>
        <begin position="386"/>
        <end position="402"/>
    </location>
</feature>
<feature type="compositionally biased region" description="Low complexity" evidence="4">
    <location>
        <begin position="96"/>
        <end position="111"/>
    </location>
</feature>
<dbReference type="CDD" id="cd07731">
    <property type="entry name" value="ComA-like_MBL-fold"/>
    <property type="match status" value="1"/>
</dbReference>
<dbReference type="Pfam" id="PF05901">
    <property type="entry name" value="Excalibur"/>
    <property type="match status" value="1"/>
</dbReference>
<evidence type="ECO:0000256" key="2">
    <source>
        <dbReference type="ARBA" id="ARBA00034301"/>
    </source>
</evidence>
<accession>A0ABR8T0L1</accession>
<evidence type="ECO:0000313" key="7">
    <source>
        <dbReference type="EMBL" id="MBD7969281.1"/>
    </source>
</evidence>
<dbReference type="InterPro" id="IPR035681">
    <property type="entry name" value="ComA-like_MBL"/>
</dbReference>
<dbReference type="Proteomes" id="UP000608071">
    <property type="component" value="Unassembled WGS sequence"/>
</dbReference>
<evidence type="ECO:0000313" key="8">
    <source>
        <dbReference type="Proteomes" id="UP000608071"/>
    </source>
</evidence>
<proteinExistence type="predicted"/>
<gene>
    <name evidence="7" type="ORF">H9647_14495</name>
</gene>
<feature type="compositionally biased region" description="Basic and acidic residues" evidence="4">
    <location>
        <begin position="83"/>
        <end position="95"/>
    </location>
</feature>
<dbReference type="Gene3D" id="3.60.15.10">
    <property type="entry name" value="Ribonuclease Z/Hydroxyacylglutathione hydrolase-like"/>
    <property type="match status" value="1"/>
</dbReference>
<comment type="function">
    <text evidence="2">Counteracts the endogenous Pycsar antiviral defense system. Phosphodiesterase that enables metal-dependent hydrolysis of host cyclic nucleotide Pycsar defense signals such as cCMP and cUMP.</text>
</comment>
<reference evidence="7 8" key="1">
    <citation type="submission" date="2020-08" db="EMBL/GenBank/DDBJ databases">
        <title>A Genomic Blueprint of the Chicken Gut Microbiome.</title>
        <authorList>
            <person name="Gilroy R."/>
            <person name="Ravi A."/>
            <person name="Getino M."/>
            <person name="Pursley I."/>
            <person name="Horton D.L."/>
            <person name="Alikhan N.-F."/>
            <person name="Baker D."/>
            <person name="Gharbi K."/>
            <person name="Hall N."/>
            <person name="Watson M."/>
            <person name="Adriaenssens E.M."/>
            <person name="Foster-Nyarko E."/>
            <person name="Jarju S."/>
            <person name="Secka A."/>
            <person name="Antonio M."/>
            <person name="Oren A."/>
            <person name="Chaudhuri R."/>
            <person name="La Ragione R.M."/>
            <person name="Hildebrand F."/>
            <person name="Pallen M.J."/>
        </authorList>
    </citation>
    <scope>NUCLEOTIDE SEQUENCE [LARGE SCALE GENOMIC DNA]</scope>
    <source>
        <strain evidence="7 8">Sa2BVA9</strain>
    </source>
</reference>
<dbReference type="EMBL" id="JACSQL010000006">
    <property type="protein sequence ID" value="MBD7969281.1"/>
    <property type="molecule type" value="Genomic_DNA"/>
</dbReference>
<dbReference type="InterPro" id="IPR001279">
    <property type="entry name" value="Metallo-B-lactamas"/>
</dbReference>
<dbReference type="RefSeq" id="WP_191801129.1">
    <property type="nucleotide sequence ID" value="NZ_JACSQL010000006.1"/>
</dbReference>
<dbReference type="PANTHER" id="PTHR30619">
    <property type="entry name" value="DNA INTERNALIZATION/COMPETENCE PROTEIN COMEC/REC2"/>
    <property type="match status" value="1"/>
</dbReference>
<feature type="domain" description="Excalibur calcium-binding" evidence="6">
    <location>
        <begin position="409"/>
        <end position="445"/>
    </location>
</feature>
<dbReference type="SMART" id="SM00894">
    <property type="entry name" value="Excalibur"/>
    <property type="match status" value="1"/>
</dbReference>
<name>A0ABR8T0L1_9BACL</name>
<organism evidence="7 8">
    <name type="scientific">Paenibacillus gallinarum</name>
    <dbReference type="NCBI Taxonomy" id="2762232"/>
    <lineage>
        <taxon>Bacteria</taxon>
        <taxon>Bacillati</taxon>
        <taxon>Bacillota</taxon>
        <taxon>Bacilli</taxon>
        <taxon>Bacillales</taxon>
        <taxon>Paenibacillaceae</taxon>
        <taxon>Paenibacillus</taxon>
    </lineage>
</organism>
<comment type="catalytic activity">
    <reaction evidence="3">
        <text>3',5'-cyclic UMP + H2O = UMP + H(+)</text>
        <dbReference type="Rhea" id="RHEA:70575"/>
        <dbReference type="ChEBI" id="CHEBI:15377"/>
        <dbReference type="ChEBI" id="CHEBI:15378"/>
        <dbReference type="ChEBI" id="CHEBI:57865"/>
        <dbReference type="ChEBI" id="CHEBI:184387"/>
    </reaction>
    <physiologicalReaction direction="left-to-right" evidence="3">
        <dbReference type="Rhea" id="RHEA:70576"/>
    </physiologicalReaction>
</comment>
<evidence type="ECO:0000256" key="3">
    <source>
        <dbReference type="ARBA" id="ARBA00048505"/>
    </source>
</evidence>